<evidence type="ECO:0000256" key="1">
    <source>
        <dbReference type="SAM" id="MobiDB-lite"/>
    </source>
</evidence>
<organism evidence="2 3">
    <name type="scientific">Caligus rogercresseyi</name>
    <name type="common">Sea louse</name>
    <dbReference type="NCBI Taxonomy" id="217165"/>
    <lineage>
        <taxon>Eukaryota</taxon>
        <taxon>Metazoa</taxon>
        <taxon>Ecdysozoa</taxon>
        <taxon>Arthropoda</taxon>
        <taxon>Crustacea</taxon>
        <taxon>Multicrustacea</taxon>
        <taxon>Hexanauplia</taxon>
        <taxon>Copepoda</taxon>
        <taxon>Siphonostomatoida</taxon>
        <taxon>Caligidae</taxon>
        <taxon>Caligus</taxon>
    </lineage>
</organism>
<name>A0A7T8GYR1_CALRO</name>
<feature type="region of interest" description="Disordered" evidence="1">
    <location>
        <begin position="55"/>
        <end position="80"/>
    </location>
</feature>
<feature type="non-terminal residue" evidence="2">
    <location>
        <position position="1"/>
    </location>
</feature>
<dbReference type="AlphaFoldDB" id="A0A7T8GYR1"/>
<dbReference type="Proteomes" id="UP000595437">
    <property type="component" value="Chromosome 9"/>
</dbReference>
<proteinExistence type="predicted"/>
<gene>
    <name evidence="2" type="ORF">FKW44_014251</name>
</gene>
<dbReference type="EMBL" id="CP045898">
    <property type="protein sequence ID" value="QQP40264.1"/>
    <property type="molecule type" value="Genomic_DNA"/>
</dbReference>
<reference evidence="3" key="1">
    <citation type="submission" date="2021-01" db="EMBL/GenBank/DDBJ databases">
        <title>Caligus Genome Assembly.</title>
        <authorList>
            <person name="Gallardo-Escarate C."/>
        </authorList>
    </citation>
    <scope>NUCLEOTIDE SEQUENCE [LARGE SCALE GENOMIC DNA]</scope>
</reference>
<evidence type="ECO:0000313" key="2">
    <source>
        <dbReference type="EMBL" id="QQP40264.1"/>
    </source>
</evidence>
<accession>A0A7T8GYR1</accession>
<keyword evidence="3" id="KW-1185">Reference proteome</keyword>
<evidence type="ECO:0000313" key="3">
    <source>
        <dbReference type="Proteomes" id="UP000595437"/>
    </source>
</evidence>
<protein>
    <submittedName>
        <fullName evidence="2">Uncharacterized protein</fullName>
    </submittedName>
</protein>
<sequence length="80" mass="9161">PLSAQDDEGMKYANAVDAKAAYEENRPTIPTYPTDTTDDVLIRMCLRRMMTKKRMVNLQPKGKNEEKEPKRKGKSIAVEF</sequence>